<dbReference type="FunCoup" id="D4H5H3">
    <property type="interactions" value="67"/>
</dbReference>
<protein>
    <recommendedName>
        <fullName evidence="2">EamA domain-containing protein</fullName>
    </recommendedName>
</protein>
<feature type="domain" description="EamA" evidence="2">
    <location>
        <begin position="10"/>
        <end position="138"/>
    </location>
</feature>
<dbReference type="PANTHER" id="PTHR22911">
    <property type="entry name" value="ACYL-MALONYL CONDENSING ENZYME-RELATED"/>
    <property type="match status" value="1"/>
</dbReference>
<feature type="transmembrane region" description="Helical" evidence="1">
    <location>
        <begin position="269"/>
        <end position="289"/>
    </location>
</feature>
<accession>D4H5H3</accession>
<evidence type="ECO:0000313" key="4">
    <source>
        <dbReference type="Proteomes" id="UP000002012"/>
    </source>
</evidence>
<feature type="transmembrane region" description="Helical" evidence="1">
    <location>
        <begin position="39"/>
        <end position="55"/>
    </location>
</feature>
<name>D4H5H3_DENA2</name>
<dbReference type="PaxDb" id="522772-Dacet_0813"/>
<dbReference type="Proteomes" id="UP000002012">
    <property type="component" value="Chromosome"/>
</dbReference>
<feature type="domain" description="EamA" evidence="2">
    <location>
        <begin position="151"/>
        <end position="286"/>
    </location>
</feature>
<dbReference type="InParanoid" id="D4H5H3"/>
<dbReference type="InterPro" id="IPR000620">
    <property type="entry name" value="EamA_dom"/>
</dbReference>
<feature type="transmembrane region" description="Helical" evidence="1">
    <location>
        <begin position="185"/>
        <end position="205"/>
    </location>
</feature>
<dbReference type="RefSeq" id="WP_013010125.1">
    <property type="nucleotide sequence ID" value="NC_013943.1"/>
</dbReference>
<feature type="transmembrane region" description="Helical" evidence="1">
    <location>
        <begin position="123"/>
        <end position="142"/>
    </location>
</feature>
<feature type="transmembrane region" description="Helical" evidence="1">
    <location>
        <begin position="245"/>
        <end position="263"/>
    </location>
</feature>
<evidence type="ECO:0000313" key="3">
    <source>
        <dbReference type="EMBL" id="ADD67593.1"/>
    </source>
</evidence>
<dbReference type="GO" id="GO:0016020">
    <property type="term" value="C:membrane"/>
    <property type="evidence" value="ECO:0007669"/>
    <property type="project" value="InterPro"/>
</dbReference>
<proteinExistence type="predicted"/>
<keyword evidence="4" id="KW-1185">Reference proteome</keyword>
<dbReference type="AlphaFoldDB" id="D4H5H3"/>
<keyword evidence="1" id="KW-1133">Transmembrane helix</keyword>
<keyword evidence="1" id="KW-0472">Membrane</keyword>
<sequence length="295" mass="31858">MPEKSAKGVVLHLLIGAFLISFSPVFVKLSTTAGTTSGFYRMFFGLLGLSALFFFGGKLQRTSLKGFMVITICGLFFYLDIYFWHISILYVGAGLSTLLANFQVFFMAGLDILVFKQKLSKRLGVAILMAVIGLYLLVGTGWGDKDDAFRMGVFFGLLTAMAYSGYLFTLRLAGSLTEPVDKRMSMLIVCLVGTVALGVTALISGESLAIPDVETGVYLVSYGVLSQAVGWVMIAAALPRTRLTIGGLVLLLQPTLAYVWDVAFFDKVIANTDLLGAGLAIFAIYLGTIRPAGRR</sequence>
<evidence type="ECO:0000256" key="1">
    <source>
        <dbReference type="SAM" id="Phobius"/>
    </source>
</evidence>
<dbReference type="EMBL" id="CP001968">
    <property type="protein sequence ID" value="ADD67593.1"/>
    <property type="molecule type" value="Genomic_DNA"/>
</dbReference>
<organism evidence="3 4">
    <name type="scientific">Denitrovibrio acetiphilus (strain DSM 12809 / NBRC 114555 / N2460)</name>
    <dbReference type="NCBI Taxonomy" id="522772"/>
    <lineage>
        <taxon>Bacteria</taxon>
        <taxon>Pseudomonadati</taxon>
        <taxon>Deferribacterota</taxon>
        <taxon>Deferribacteres</taxon>
        <taxon>Deferribacterales</taxon>
        <taxon>Geovibrionaceae</taxon>
        <taxon>Denitrovibrio</taxon>
    </lineage>
</organism>
<evidence type="ECO:0000259" key="2">
    <source>
        <dbReference type="Pfam" id="PF00892"/>
    </source>
</evidence>
<gene>
    <name evidence="3" type="ordered locus">Dacet_0813</name>
</gene>
<feature type="transmembrane region" description="Helical" evidence="1">
    <location>
        <begin position="67"/>
        <end position="84"/>
    </location>
</feature>
<dbReference type="KEGG" id="dap:Dacet_0813"/>
<feature type="transmembrane region" description="Helical" evidence="1">
    <location>
        <begin position="9"/>
        <end position="27"/>
    </location>
</feature>
<dbReference type="HOGENOM" id="CLU_033863_0_1_0"/>
<dbReference type="SUPFAM" id="SSF103481">
    <property type="entry name" value="Multidrug resistance efflux transporter EmrE"/>
    <property type="match status" value="2"/>
</dbReference>
<dbReference type="Pfam" id="PF00892">
    <property type="entry name" value="EamA"/>
    <property type="match status" value="2"/>
</dbReference>
<keyword evidence="1" id="KW-0812">Transmembrane</keyword>
<feature type="transmembrane region" description="Helical" evidence="1">
    <location>
        <begin position="90"/>
        <end position="114"/>
    </location>
</feature>
<reference evidence="3 4" key="1">
    <citation type="journal article" date="2010" name="Stand. Genomic Sci.">
        <title>Complete genome sequence of Denitrovibrio acetiphilus type strain (N2460).</title>
        <authorList>
            <person name="Kiss H."/>
            <person name="Lang E."/>
            <person name="Lapidus A."/>
            <person name="Copeland A."/>
            <person name="Nolan M."/>
            <person name="Glavina Del Rio T."/>
            <person name="Chen F."/>
            <person name="Lucas S."/>
            <person name="Tice H."/>
            <person name="Cheng J.F."/>
            <person name="Han C."/>
            <person name="Goodwin L."/>
            <person name="Pitluck S."/>
            <person name="Liolios K."/>
            <person name="Pati A."/>
            <person name="Ivanova N."/>
            <person name="Mavromatis K."/>
            <person name="Chen A."/>
            <person name="Palaniappan K."/>
            <person name="Land M."/>
            <person name="Hauser L."/>
            <person name="Chang Y.J."/>
            <person name="Jeffries C.D."/>
            <person name="Detter J.C."/>
            <person name="Brettin T."/>
            <person name="Spring S."/>
            <person name="Rohde M."/>
            <person name="Goker M."/>
            <person name="Woyke T."/>
            <person name="Bristow J."/>
            <person name="Eisen J.A."/>
            <person name="Markowitz V."/>
            <person name="Hugenholtz P."/>
            <person name="Kyrpides N.C."/>
            <person name="Klenk H.P."/>
        </authorList>
    </citation>
    <scope>NUCLEOTIDE SEQUENCE [LARGE SCALE GENOMIC DNA]</scope>
    <source>
        <strain evidence="4">DSM 12809 / NBRC 114555 / N2460</strain>
    </source>
</reference>
<dbReference type="InterPro" id="IPR037185">
    <property type="entry name" value="EmrE-like"/>
</dbReference>
<dbReference type="STRING" id="522772.Dacet_0813"/>
<feature type="transmembrane region" description="Helical" evidence="1">
    <location>
        <begin position="217"/>
        <end position="238"/>
    </location>
</feature>
<dbReference type="eggNOG" id="COG0697">
    <property type="taxonomic scope" value="Bacteria"/>
</dbReference>
<dbReference type="OrthoDB" id="5315632at2"/>
<feature type="transmembrane region" description="Helical" evidence="1">
    <location>
        <begin position="148"/>
        <end position="173"/>
    </location>
</feature>